<sequence>MGRNTISFCSIFLIWALFLDWGLLRRYVAADDGGVVKREGFEIIIGGGYSPPPEYEEGCPPPPPPPEPECPPPSPPPPPPPPLPLHPSSTPSSTPSSSSSSTSSSSSPPPPPPPPPPVDRNARLKIALKAIRIFQAKITVDPFNIAKGWKGNNPCTFKGFVCSTVPDKNLNAVAGVDFNGFNFGGPNLALDGFLNGLPDITIFHANSNDFNGRIPKIDTTKLRYLYELDLSNNKLHGDTPALYLTFANNKFTGPIPRSIGRSKNLLEVLFLNNQLSGCLPYEIGHLKDATVFDVGFNQLTGPIPHSFGCLDSIQILNLAANQFYGPVPETLCELPNLYNLSLSHNYFTQQKPEHACSHFFSKSGNALIPSHLSKSLAVGTQAIFLHPQAPRSANLWFIPHRL</sequence>
<evidence type="ECO:0000256" key="5">
    <source>
        <dbReference type="ARBA" id="ARBA00022729"/>
    </source>
</evidence>
<evidence type="ECO:0000313" key="11">
    <source>
        <dbReference type="EMBL" id="RVW61449.1"/>
    </source>
</evidence>
<keyword evidence="4" id="KW-0433">Leucine-rich repeat</keyword>
<evidence type="ECO:0000313" key="12">
    <source>
        <dbReference type="Proteomes" id="UP000288805"/>
    </source>
</evidence>
<comment type="subcellular location">
    <subcellularLocation>
        <location evidence="1">Membrane</location>
    </subcellularLocation>
    <subcellularLocation>
        <location evidence="2">Secreted</location>
    </subcellularLocation>
</comment>
<keyword evidence="8" id="KW-0325">Glycoprotein</keyword>
<dbReference type="Proteomes" id="UP000288805">
    <property type="component" value="Unassembled WGS sequence"/>
</dbReference>
<dbReference type="EMBL" id="QGNW01000841">
    <property type="protein sequence ID" value="RVW61449.1"/>
    <property type="molecule type" value="Genomic_DNA"/>
</dbReference>
<evidence type="ECO:0000256" key="2">
    <source>
        <dbReference type="ARBA" id="ARBA00004613"/>
    </source>
</evidence>
<evidence type="ECO:0000256" key="9">
    <source>
        <dbReference type="SAM" id="MobiDB-lite"/>
    </source>
</evidence>
<dbReference type="FunFam" id="3.80.10.10:FF:000041">
    <property type="entry name" value="LRR receptor-like serine/threonine-protein kinase ERECTA"/>
    <property type="match status" value="1"/>
</dbReference>
<reference evidence="11 12" key="1">
    <citation type="journal article" date="2018" name="PLoS Genet.">
        <title>Population sequencing reveals clonal diversity and ancestral inbreeding in the grapevine cultivar Chardonnay.</title>
        <authorList>
            <person name="Roach M.J."/>
            <person name="Johnson D.L."/>
            <person name="Bohlmann J."/>
            <person name="van Vuuren H.J."/>
            <person name="Jones S.J."/>
            <person name="Pretorius I.S."/>
            <person name="Schmidt S.A."/>
            <person name="Borneman A.R."/>
        </authorList>
    </citation>
    <scope>NUCLEOTIDE SEQUENCE [LARGE SCALE GENOMIC DNA]</scope>
    <source>
        <strain evidence="12">cv. Chardonnay</strain>
        <tissue evidence="11">Leaf</tissue>
    </source>
</reference>
<dbReference type="PANTHER" id="PTHR32093:SF131">
    <property type="entry name" value="LEUCINE-RICH REPEAT-CONTAINING N-TERMINAL PLANT-TYPE DOMAIN-CONTAINING PROTEIN"/>
    <property type="match status" value="1"/>
</dbReference>
<protein>
    <recommendedName>
        <fullName evidence="13">Leucine-rich repeat-containing N-terminal plant-type domain-containing protein</fullName>
    </recommendedName>
</protein>
<dbReference type="PANTHER" id="PTHR32093">
    <property type="entry name" value="LEUCINE-RICH REPEAT EXTENSIN-LIKE PROTEIN 3-RELATED"/>
    <property type="match status" value="1"/>
</dbReference>
<dbReference type="Gene3D" id="3.80.10.10">
    <property type="entry name" value="Ribonuclease Inhibitor"/>
    <property type="match status" value="2"/>
</dbReference>
<evidence type="ECO:0008006" key="13">
    <source>
        <dbReference type="Google" id="ProtNLM"/>
    </source>
</evidence>
<feature type="compositionally biased region" description="Pro residues" evidence="9">
    <location>
        <begin position="107"/>
        <end position="118"/>
    </location>
</feature>
<evidence type="ECO:0000256" key="3">
    <source>
        <dbReference type="ARBA" id="ARBA00022525"/>
    </source>
</evidence>
<comment type="caution">
    <text evidence="11">The sequence shown here is derived from an EMBL/GenBank/DDBJ whole genome shotgun (WGS) entry which is preliminary data.</text>
</comment>
<dbReference type="GO" id="GO:0005576">
    <property type="term" value="C:extracellular region"/>
    <property type="evidence" value="ECO:0007669"/>
    <property type="project" value="UniProtKB-SubCell"/>
</dbReference>
<evidence type="ECO:0000256" key="7">
    <source>
        <dbReference type="ARBA" id="ARBA00023136"/>
    </source>
</evidence>
<keyword evidence="5 10" id="KW-0732">Signal</keyword>
<proteinExistence type="predicted"/>
<evidence type="ECO:0000256" key="4">
    <source>
        <dbReference type="ARBA" id="ARBA00022614"/>
    </source>
</evidence>
<feature type="region of interest" description="Disordered" evidence="9">
    <location>
        <begin position="48"/>
        <end position="120"/>
    </location>
</feature>
<dbReference type="PRINTS" id="PR01217">
    <property type="entry name" value="PRICHEXTENSN"/>
</dbReference>
<dbReference type="InterPro" id="IPR032675">
    <property type="entry name" value="LRR_dom_sf"/>
</dbReference>
<dbReference type="InterPro" id="IPR051582">
    <property type="entry name" value="LRR_extensin-like_regulator"/>
</dbReference>
<feature type="compositionally biased region" description="Low complexity" evidence="9">
    <location>
        <begin position="86"/>
        <end position="106"/>
    </location>
</feature>
<evidence type="ECO:0000256" key="10">
    <source>
        <dbReference type="SAM" id="SignalP"/>
    </source>
</evidence>
<gene>
    <name evidence="11" type="primary">VvCHDp000812_1</name>
    <name evidence="11" type="ORF">CK203_032109</name>
</gene>
<organism evidence="11 12">
    <name type="scientific">Vitis vinifera</name>
    <name type="common">Grape</name>
    <dbReference type="NCBI Taxonomy" id="29760"/>
    <lineage>
        <taxon>Eukaryota</taxon>
        <taxon>Viridiplantae</taxon>
        <taxon>Streptophyta</taxon>
        <taxon>Embryophyta</taxon>
        <taxon>Tracheophyta</taxon>
        <taxon>Spermatophyta</taxon>
        <taxon>Magnoliopsida</taxon>
        <taxon>eudicotyledons</taxon>
        <taxon>Gunneridae</taxon>
        <taxon>Pentapetalae</taxon>
        <taxon>rosids</taxon>
        <taxon>Vitales</taxon>
        <taxon>Vitaceae</taxon>
        <taxon>Viteae</taxon>
        <taxon>Vitis</taxon>
    </lineage>
</organism>
<evidence type="ECO:0000256" key="1">
    <source>
        <dbReference type="ARBA" id="ARBA00004370"/>
    </source>
</evidence>
<feature type="compositionally biased region" description="Pro residues" evidence="9">
    <location>
        <begin position="59"/>
        <end position="85"/>
    </location>
</feature>
<name>A0A438FNB5_VITVI</name>
<keyword evidence="3" id="KW-0964">Secreted</keyword>
<feature type="chain" id="PRO_5019105008" description="Leucine-rich repeat-containing N-terminal plant-type domain-containing protein" evidence="10">
    <location>
        <begin position="31"/>
        <end position="402"/>
    </location>
</feature>
<keyword evidence="6" id="KW-0677">Repeat</keyword>
<feature type="signal peptide" evidence="10">
    <location>
        <begin position="1"/>
        <end position="30"/>
    </location>
</feature>
<accession>A0A438FNB5</accession>
<dbReference type="GO" id="GO:0016020">
    <property type="term" value="C:membrane"/>
    <property type="evidence" value="ECO:0007669"/>
    <property type="project" value="UniProtKB-SubCell"/>
</dbReference>
<dbReference type="AlphaFoldDB" id="A0A438FNB5"/>
<evidence type="ECO:0000256" key="6">
    <source>
        <dbReference type="ARBA" id="ARBA00022737"/>
    </source>
</evidence>
<dbReference type="SUPFAM" id="SSF52058">
    <property type="entry name" value="L domain-like"/>
    <property type="match status" value="1"/>
</dbReference>
<keyword evidence="7" id="KW-0472">Membrane</keyword>
<evidence type="ECO:0000256" key="8">
    <source>
        <dbReference type="ARBA" id="ARBA00023180"/>
    </source>
</evidence>